<reference evidence="2" key="1">
    <citation type="submission" date="2017-05" db="EMBL/GenBank/DDBJ databases">
        <title>Improved OligoMM genomes.</title>
        <authorList>
            <person name="Garzetti D."/>
        </authorList>
    </citation>
    <scope>NUCLEOTIDE SEQUENCE [LARGE SCALE GENOMIC DNA]</scope>
    <source>
        <strain evidence="2">YL45</strain>
    </source>
</reference>
<dbReference type="AlphaFoldDB" id="A0A227KPX5"/>
<keyword evidence="2" id="KW-1185">Reference proteome</keyword>
<organism evidence="1 2">
    <name type="scientific">Turicimonas muris</name>
    <dbReference type="NCBI Taxonomy" id="1796652"/>
    <lineage>
        <taxon>Bacteria</taxon>
        <taxon>Pseudomonadati</taxon>
        <taxon>Pseudomonadota</taxon>
        <taxon>Betaproteobacteria</taxon>
        <taxon>Burkholderiales</taxon>
        <taxon>Sutterellaceae</taxon>
        <taxon>Turicimonas</taxon>
    </lineage>
</organism>
<name>A0A227KPX5_9BURK</name>
<dbReference type="EMBL" id="NHMP01000002">
    <property type="protein sequence ID" value="OXE50312.1"/>
    <property type="molecule type" value="Genomic_DNA"/>
</dbReference>
<protein>
    <submittedName>
        <fullName evidence="1">Uncharacterized protein</fullName>
    </submittedName>
</protein>
<dbReference type="Proteomes" id="UP000214610">
    <property type="component" value="Unassembled WGS sequence"/>
</dbReference>
<evidence type="ECO:0000313" key="1">
    <source>
        <dbReference type="EMBL" id="OXE50312.1"/>
    </source>
</evidence>
<sequence length="141" mass="16492">MKKFSKKINYDVTQFDNSFFVPYKLKADVRTMIEEKVRPDKVEPLIATLEYISSRVMDSLEDDDREPNKFPFFDNEFDKDWLLEGFEHESIDHIAENSPNRLFSEPVFTPAISGNPSKVSLIISPTCFEQDENFGDFIRPQ</sequence>
<accession>A0A227KPX5</accession>
<comment type="caution">
    <text evidence="1">The sequence shown here is derived from an EMBL/GenBank/DDBJ whole genome shotgun (WGS) entry which is preliminary data.</text>
</comment>
<dbReference type="RefSeq" id="WP_066591776.1">
    <property type="nucleotide sequence ID" value="NZ_CAJTBZ010000048.1"/>
</dbReference>
<proteinExistence type="predicted"/>
<evidence type="ECO:0000313" key="2">
    <source>
        <dbReference type="Proteomes" id="UP000214610"/>
    </source>
</evidence>
<dbReference type="GeneID" id="78363566"/>
<gene>
    <name evidence="1" type="ORF">ADH67_04805</name>
</gene>